<keyword evidence="2" id="KW-1185">Reference proteome</keyword>
<dbReference type="SUPFAM" id="SSF64076">
    <property type="entry name" value="MTH938-like"/>
    <property type="match status" value="1"/>
</dbReference>
<dbReference type="Gene3D" id="3.40.1230.10">
    <property type="entry name" value="MTH938-like"/>
    <property type="match status" value="1"/>
</dbReference>
<dbReference type="RefSeq" id="WP_184111147.1">
    <property type="nucleotide sequence ID" value="NZ_JACHNY010000001.1"/>
</dbReference>
<dbReference type="Pfam" id="PF04430">
    <property type="entry name" value="DUF498"/>
    <property type="match status" value="1"/>
</dbReference>
<proteinExistence type="predicted"/>
<dbReference type="EMBL" id="JACHNY010000001">
    <property type="protein sequence ID" value="MBB4616366.1"/>
    <property type="molecule type" value="Genomic_DNA"/>
</dbReference>
<dbReference type="PANTHER" id="PTHR21192:SF2">
    <property type="entry name" value="NADH DEHYDROGENASE [UBIQUINONE] 1 ALPHA SUBCOMPLEX ASSEMBLY FACTOR 3"/>
    <property type="match status" value="1"/>
</dbReference>
<gene>
    <name evidence="1" type="ORF">GGQ96_000472</name>
</gene>
<evidence type="ECO:0008006" key="3">
    <source>
        <dbReference type="Google" id="ProtNLM"/>
    </source>
</evidence>
<sequence length="124" mass="13250">MRMDRGQPVTGPEIRGFSGNGYRLDDVTVATALLLTADKAMDWTPPALAELTVEAIEPLLDPLPEFLLIGTGARLARPPRALVQALDARGIGVETMDSRAAARAWGVLRAEGRRLAAALYPTDA</sequence>
<accession>A0A7W7EWR6</accession>
<dbReference type="AlphaFoldDB" id="A0A7W7EWR6"/>
<dbReference type="InterPro" id="IPR007523">
    <property type="entry name" value="NDUFAF3/AAMDC"/>
</dbReference>
<dbReference type="Proteomes" id="UP000574769">
    <property type="component" value="Unassembled WGS sequence"/>
</dbReference>
<name>A0A7W7EWR6_9SPHN</name>
<evidence type="ECO:0000313" key="1">
    <source>
        <dbReference type="EMBL" id="MBB4616366.1"/>
    </source>
</evidence>
<evidence type="ECO:0000313" key="2">
    <source>
        <dbReference type="Proteomes" id="UP000574769"/>
    </source>
</evidence>
<protein>
    <recommendedName>
        <fullName evidence="3">Xcc1710-like domain-containing protein</fullName>
    </recommendedName>
</protein>
<organism evidence="1 2">
    <name type="scientific">Sphingomonas abaci</name>
    <dbReference type="NCBI Taxonomy" id="237611"/>
    <lineage>
        <taxon>Bacteria</taxon>
        <taxon>Pseudomonadati</taxon>
        <taxon>Pseudomonadota</taxon>
        <taxon>Alphaproteobacteria</taxon>
        <taxon>Sphingomonadales</taxon>
        <taxon>Sphingomonadaceae</taxon>
        <taxon>Sphingomonas</taxon>
    </lineage>
</organism>
<comment type="caution">
    <text evidence="1">The sequence shown here is derived from an EMBL/GenBank/DDBJ whole genome shotgun (WGS) entry which is preliminary data.</text>
</comment>
<dbReference type="InterPro" id="IPR036748">
    <property type="entry name" value="MTH938-like_sf"/>
</dbReference>
<reference evidence="1 2" key="1">
    <citation type="submission" date="2020-08" db="EMBL/GenBank/DDBJ databases">
        <title>Genomic Encyclopedia of Type Strains, Phase IV (KMG-IV): sequencing the most valuable type-strain genomes for metagenomic binning, comparative biology and taxonomic classification.</title>
        <authorList>
            <person name="Goeker M."/>
        </authorList>
    </citation>
    <scope>NUCLEOTIDE SEQUENCE [LARGE SCALE GENOMIC DNA]</scope>
    <source>
        <strain evidence="1 2">DSM 15867</strain>
    </source>
</reference>
<dbReference type="PANTHER" id="PTHR21192">
    <property type="entry name" value="NUCLEAR PROTEIN E3-3"/>
    <property type="match status" value="1"/>
</dbReference>